<dbReference type="Proteomes" id="UP000255469">
    <property type="component" value="Unassembled WGS sequence"/>
</dbReference>
<dbReference type="EMBL" id="UGTM01000001">
    <property type="protein sequence ID" value="SUB87749.1"/>
    <property type="molecule type" value="Genomic_DNA"/>
</dbReference>
<accession>A0A379E5B4</accession>
<proteinExistence type="predicted"/>
<evidence type="ECO:0000313" key="2">
    <source>
        <dbReference type="Proteomes" id="UP000255469"/>
    </source>
</evidence>
<reference evidence="1 2" key="1">
    <citation type="submission" date="2018-06" db="EMBL/GenBank/DDBJ databases">
        <authorList>
            <consortium name="Pathogen Informatics"/>
            <person name="Doyle S."/>
        </authorList>
    </citation>
    <scope>NUCLEOTIDE SEQUENCE [LARGE SCALE GENOMIC DNA]</scope>
    <source>
        <strain evidence="1 2">NCTC13067</strain>
    </source>
</reference>
<organism evidence="1 2">
    <name type="scientific">Prevotella denticola</name>
    <dbReference type="NCBI Taxonomy" id="28129"/>
    <lineage>
        <taxon>Bacteria</taxon>
        <taxon>Pseudomonadati</taxon>
        <taxon>Bacteroidota</taxon>
        <taxon>Bacteroidia</taxon>
        <taxon>Bacteroidales</taxon>
        <taxon>Prevotellaceae</taxon>
        <taxon>Prevotella</taxon>
    </lineage>
</organism>
<gene>
    <name evidence="1" type="ORF">NCTC13067_01430</name>
</gene>
<protein>
    <submittedName>
        <fullName evidence="1">Uncharacterized protein</fullName>
    </submittedName>
</protein>
<dbReference type="AlphaFoldDB" id="A0A379E5B4"/>
<sequence length="113" mass="13096">MGKHCRKTLTIHQLSVSVDVSPVIRKHIKVIEGRCFYNPSSRITNSCFCSLSQWLIVDVGDNQCFSLCKRLQKAKRQYCTVSYFARPGREQQVRIRHRQTEGNKTFCPDMDSV</sequence>
<evidence type="ECO:0000313" key="1">
    <source>
        <dbReference type="EMBL" id="SUB87749.1"/>
    </source>
</evidence>
<name>A0A379E5B4_9BACT</name>